<keyword evidence="2" id="KW-1185">Reference proteome</keyword>
<gene>
    <name evidence="1" type="ORF">DLAC_03558</name>
</gene>
<dbReference type="FunCoup" id="A0A152A177">
    <property type="interactions" value="425"/>
</dbReference>
<dbReference type="OMA" id="FNTENCG"/>
<reference evidence="1 2" key="1">
    <citation type="submission" date="2015-12" db="EMBL/GenBank/DDBJ databases">
        <title>Dictyostelia acquired genes for synthesis and detection of signals that induce cell-type specialization by lateral gene transfer from prokaryotes.</title>
        <authorList>
            <person name="Gloeckner G."/>
            <person name="Schaap P."/>
        </authorList>
    </citation>
    <scope>NUCLEOTIDE SEQUENCE [LARGE SCALE GENOMIC DNA]</scope>
    <source>
        <strain evidence="1 2">TK</strain>
    </source>
</reference>
<organism evidence="1 2">
    <name type="scientific">Tieghemostelium lacteum</name>
    <name type="common">Slime mold</name>
    <name type="synonym">Dictyostelium lacteum</name>
    <dbReference type="NCBI Taxonomy" id="361077"/>
    <lineage>
        <taxon>Eukaryota</taxon>
        <taxon>Amoebozoa</taxon>
        <taxon>Evosea</taxon>
        <taxon>Eumycetozoa</taxon>
        <taxon>Dictyostelia</taxon>
        <taxon>Dictyosteliales</taxon>
        <taxon>Raperosteliaceae</taxon>
        <taxon>Tieghemostelium</taxon>
    </lineage>
</organism>
<accession>A0A152A177</accession>
<comment type="caution">
    <text evidence="1">The sequence shown here is derived from an EMBL/GenBank/DDBJ whole genome shotgun (WGS) entry which is preliminary data.</text>
</comment>
<protein>
    <submittedName>
        <fullName evidence="1">Uncharacterized protein</fullName>
    </submittedName>
</protein>
<name>A0A152A177_TIELA</name>
<dbReference type="AlphaFoldDB" id="A0A152A177"/>
<evidence type="ECO:0000313" key="2">
    <source>
        <dbReference type="Proteomes" id="UP000076078"/>
    </source>
</evidence>
<sequence>MNTLFYQRYKIQCQVIEETSLYIEFNDTQTPHLNYGKLFTLGDIETLGSNIFNTPDTFIGCLKRTFEMNCNSFDVSRIETNPDGLLFIIKIIVLEIEIQLPRIKSIDPPESLHDRIQILEKENLELKNRLNYLERLLLKSGLSDNQLNASMASPTSSYSYIPLSSPFSSPTKKIIKIYKKINSFFVNKNNSYN</sequence>
<dbReference type="Proteomes" id="UP000076078">
    <property type="component" value="Unassembled WGS sequence"/>
</dbReference>
<dbReference type="InParanoid" id="A0A152A177"/>
<evidence type="ECO:0000313" key="1">
    <source>
        <dbReference type="EMBL" id="KYQ99969.1"/>
    </source>
</evidence>
<dbReference type="EMBL" id="LODT01000019">
    <property type="protein sequence ID" value="KYQ99969.1"/>
    <property type="molecule type" value="Genomic_DNA"/>
</dbReference>
<proteinExistence type="predicted"/>